<name>A0A9X3CBK2_9VIBR</name>
<evidence type="ECO:0000313" key="4">
    <source>
        <dbReference type="Proteomes" id="UP001155586"/>
    </source>
</evidence>
<gene>
    <name evidence="3" type="ORF">MD483_02515</name>
</gene>
<dbReference type="PANTHER" id="PTHR34039:SF1">
    <property type="entry name" value="UPF0102 PROTEIN YRAN"/>
    <property type="match status" value="1"/>
</dbReference>
<comment type="similarity">
    <text evidence="1 2">Belongs to the UPF0102 family.</text>
</comment>
<evidence type="ECO:0000256" key="1">
    <source>
        <dbReference type="ARBA" id="ARBA00006738"/>
    </source>
</evidence>
<dbReference type="NCBIfam" id="NF009150">
    <property type="entry name" value="PRK12497.1-3"/>
    <property type="match status" value="1"/>
</dbReference>
<dbReference type="InterPro" id="IPR003509">
    <property type="entry name" value="UPF0102_YraN-like"/>
</dbReference>
<dbReference type="RefSeq" id="WP_252029509.1">
    <property type="nucleotide sequence ID" value="NZ_JAKRRX010000008.1"/>
</dbReference>
<dbReference type="InterPro" id="IPR011856">
    <property type="entry name" value="tRNA_endonuc-like_dom_sf"/>
</dbReference>
<protein>
    <recommendedName>
        <fullName evidence="2">UPF0102 protein MD483_02515</fullName>
    </recommendedName>
</protein>
<dbReference type="Pfam" id="PF02021">
    <property type="entry name" value="UPF0102"/>
    <property type="match status" value="1"/>
</dbReference>
<dbReference type="PANTHER" id="PTHR34039">
    <property type="entry name" value="UPF0102 PROTEIN YRAN"/>
    <property type="match status" value="1"/>
</dbReference>
<accession>A0A9X3CBK2</accession>
<proteinExistence type="inferred from homology"/>
<comment type="caution">
    <text evidence="3">The sequence shown here is derived from an EMBL/GenBank/DDBJ whole genome shotgun (WGS) entry which is preliminary data.</text>
</comment>
<dbReference type="NCBIfam" id="TIGR00252">
    <property type="entry name" value="YraN family protein"/>
    <property type="match status" value="1"/>
</dbReference>
<dbReference type="EMBL" id="JAKRRX010000008">
    <property type="protein sequence ID" value="MCW8332703.1"/>
    <property type="molecule type" value="Genomic_DNA"/>
</dbReference>
<evidence type="ECO:0000256" key="2">
    <source>
        <dbReference type="HAMAP-Rule" id="MF_00048"/>
    </source>
</evidence>
<sequence length="122" mass="13854">MRLFSRRSTGNHYETVAETYLTGCGLRPIERNFNTKAGEIDLIMADAETIVFVEVKYRARTTHGLAVETVTASKMKKLIKAATLWLLKQGLSVHSTDYRFDIVAIQQQGEQIEWYKNAITQG</sequence>
<dbReference type="AlphaFoldDB" id="A0A9X3CBK2"/>
<organism evidence="3 4">
    <name type="scientific">Vibrio paucivorans</name>
    <dbReference type="NCBI Taxonomy" id="2829489"/>
    <lineage>
        <taxon>Bacteria</taxon>
        <taxon>Pseudomonadati</taxon>
        <taxon>Pseudomonadota</taxon>
        <taxon>Gammaproteobacteria</taxon>
        <taxon>Vibrionales</taxon>
        <taxon>Vibrionaceae</taxon>
        <taxon>Vibrio</taxon>
    </lineage>
</organism>
<dbReference type="Proteomes" id="UP001155586">
    <property type="component" value="Unassembled WGS sequence"/>
</dbReference>
<dbReference type="CDD" id="cd20736">
    <property type="entry name" value="PoNe_Nuclease"/>
    <property type="match status" value="1"/>
</dbReference>
<dbReference type="Gene3D" id="3.40.1350.10">
    <property type="match status" value="1"/>
</dbReference>
<dbReference type="InterPro" id="IPR011335">
    <property type="entry name" value="Restrct_endonuc-II-like"/>
</dbReference>
<evidence type="ECO:0000313" key="3">
    <source>
        <dbReference type="EMBL" id="MCW8332703.1"/>
    </source>
</evidence>
<dbReference type="SUPFAM" id="SSF52980">
    <property type="entry name" value="Restriction endonuclease-like"/>
    <property type="match status" value="1"/>
</dbReference>
<dbReference type="HAMAP" id="MF_00048">
    <property type="entry name" value="UPF0102"/>
    <property type="match status" value="1"/>
</dbReference>
<keyword evidence="4" id="KW-1185">Reference proteome</keyword>
<dbReference type="GO" id="GO:0003676">
    <property type="term" value="F:nucleic acid binding"/>
    <property type="evidence" value="ECO:0007669"/>
    <property type="project" value="InterPro"/>
</dbReference>
<reference evidence="3" key="1">
    <citation type="submission" date="2022-02" db="EMBL/GenBank/DDBJ databases">
        <title>Vibrio sp. nov., a new bacterium isolated from Bohai sea, China.</title>
        <authorList>
            <person name="Yuan Y."/>
        </authorList>
    </citation>
    <scope>NUCLEOTIDE SEQUENCE</scope>
    <source>
        <strain evidence="3">DBSS07</strain>
    </source>
</reference>